<organism evidence="1 2">
    <name type="scientific">Actinoplanes friuliensis DSM 7358</name>
    <dbReference type="NCBI Taxonomy" id="1246995"/>
    <lineage>
        <taxon>Bacteria</taxon>
        <taxon>Bacillati</taxon>
        <taxon>Actinomycetota</taxon>
        <taxon>Actinomycetes</taxon>
        <taxon>Micromonosporales</taxon>
        <taxon>Micromonosporaceae</taxon>
        <taxon>Actinoplanes</taxon>
    </lineage>
</organism>
<evidence type="ECO:0000313" key="1">
    <source>
        <dbReference type="EMBL" id="AGZ45349.1"/>
    </source>
</evidence>
<evidence type="ECO:0000313" key="2">
    <source>
        <dbReference type="Proteomes" id="UP000017746"/>
    </source>
</evidence>
<keyword evidence="2" id="KW-1185">Reference proteome</keyword>
<dbReference type="eggNOG" id="COG3170">
    <property type="taxonomic scope" value="Bacteria"/>
</dbReference>
<dbReference type="Proteomes" id="UP000017746">
    <property type="component" value="Chromosome"/>
</dbReference>
<dbReference type="PATRIC" id="fig|1246995.3.peg.7177"/>
<reference evidence="1 2" key="1">
    <citation type="journal article" date="2014" name="J. Biotechnol.">
        <title>Complete genome sequence of the actinobacterium Actinoplanes friuliensis HAG 010964, producer of the lipopeptide antibiotic friulimycin.</title>
        <authorList>
            <person name="Ruckert C."/>
            <person name="Szczepanowski R."/>
            <person name="Albersmeier A."/>
            <person name="Goesmann A."/>
            <person name="Fischer N."/>
            <person name="Steinkamper A."/>
            <person name="Puhler A."/>
            <person name="Biener R."/>
            <person name="Schwartz D."/>
            <person name="Kalinowski J."/>
        </authorList>
    </citation>
    <scope>NUCLEOTIDE SEQUENCE [LARGE SCALE GENOMIC DNA]</scope>
    <source>
        <strain evidence="1 2">DSM 7358</strain>
    </source>
</reference>
<dbReference type="STRING" id="1246995.AFR_35465"/>
<protein>
    <submittedName>
        <fullName evidence="1">Uncharacterized protein</fullName>
    </submittedName>
</protein>
<dbReference type="AlphaFoldDB" id="U5W874"/>
<dbReference type="OrthoDB" id="4308386at2"/>
<dbReference type="RefSeq" id="WP_023561685.1">
    <property type="nucleotide sequence ID" value="NC_022657.1"/>
</dbReference>
<dbReference type="HOGENOM" id="CLU_027489_0_0_11"/>
<dbReference type="EMBL" id="CP006272">
    <property type="protein sequence ID" value="AGZ45349.1"/>
    <property type="molecule type" value="Genomic_DNA"/>
</dbReference>
<sequence length="353" mass="37885">MFRKSGELARACDVVNDVVARRDGSAFEPAMERLVRAIRKARAAELGDAVERLTPALDRVALSGGGALAQVVGAIAEENLSVLPVLVRRAAEAMEEAARFAALHREAIGEPPGSDFEPAIEPTLERVREAAPKMGLTGDEAVALAWTWFSGNDWVQPVLYLAQRKDVRVALPERERLTRVTTASTELLDTASWLLGLLQVLDDEPLIVLHRGTGRGYRVTISGVGDNFQLSTLLAARLMGPEAQGLLPGVPPTKAMIAAASDGEQEIRGGLVGQFNLVGADGQWIWNEGRPADIPVQDGVRVVVLDPLPYSRSWNSGRLYSRMSPTVTVDGPLEPAEAEAWLAKVAPANPTGL</sequence>
<dbReference type="KEGG" id="afs:AFR_35465"/>
<accession>U5W874</accession>
<gene>
    <name evidence="1" type="ORF">AFR_35465</name>
</gene>
<name>U5W874_9ACTN</name>
<proteinExistence type="predicted"/>